<organism evidence="15 16">
    <name type="scientific">Cyprinus carpio</name>
    <name type="common">Common carp</name>
    <dbReference type="NCBI Taxonomy" id="7962"/>
    <lineage>
        <taxon>Eukaryota</taxon>
        <taxon>Metazoa</taxon>
        <taxon>Chordata</taxon>
        <taxon>Craniata</taxon>
        <taxon>Vertebrata</taxon>
        <taxon>Euteleostomi</taxon>
        <taxon>Actinopterygii</taxon>
        <taxon>Neopterygii</taxon>
        <taxon>Teleostei</taxon>
        <taxon>Ostariophysi</taxon>
        <taxon>Cypriniformes</taxon>
        <taxon>Cyprinidae</taxon>
        <taxon>Cyprininae</taxon>
        <taxon>Cyprinus</taxon>
    </lineage>
</organism>
<dbReference type="SUPFAM" id="SSF56672">
    <property type="entry name" value="DNA/RNA polymerases"/>
    <property type="match status" value="1"/>
</dbReference>
<evidence type="ECO:0000256" key="6">
    <source>
        <dbReference type="ARBA" id="ARBA00022722"/>
    </source>
</evidence>
<evidence type="ECO:0000256" key="7">
    <source>
        <dbReference type="ARBA" id="ARBA00022759"/>
    </source>
</evidence>
<evidence type="ECO:0000256" key="1">
    <source>
        <dbReference type="ARBA" id="ARBA00010879"/>
    </source>
</evidence>
<dbReference type="Gene3D" id="1.10.340.70">
    <property type="match status" value="1"/>
</dbReference>
<dbReference type="GO" id="GO:0003964">
    <property type="term" value="F:RNA-directed DNA polymerase activity"/>
    <property type="evidence" value="ECO:0007669"/>
    <property type="project" value="UniProtKB-KW"/>
</dbReference>
<dbReference type="SUPFAM" id="SSF53098">
    <property type="entry name" value="Ribonuclease H-like"/>
    <property type="match status" value="1"/>
</dbReference>
<dbReference type="Pfam" id="PF00078">
    <property type="entry name" value="RVT_1"/>
    <property type="match status" value="1"/>
</dbReference>
<dbReference type="InterPro" id="IPR050951">
    <property type="entry name" value="Retrovirus_Pol_polyprotein"/>
</dbReference>
<dbReference type="InterPro" id="IPR000477">
    <property type="entry name" value="RT_dom"/>
</dbReference>
<dbReference type="InterPro" id="IPR021109">
    <property type="entry name" value="Peptidase_aspartic_dom_sf"/>
</dbReference>
<reference evidence="15" key="1">
    <citation type="submission" date="2025-08" db="UniProtKB">
        <authorList>
            <consortium name="Ensembl"/>
        </authorList>
    </citation>
    <scope>IDENTIFICATION</scope>
</reference>
<evidence type="ECO:0000256" key="10">
    <source>
        <dbReference type="ARBA" id="ARBA00023268"/>
    </source>
</evidence>
<keyword evidence="16" id="KW-1185">Reference proteome</keyword>
<dbReference type="FunFam" id="3.10.10.10:FF:000007">
    <property type="entry name" value="Retrovirus-related Pol polyprotein from transposon 17.6-like Protein"/>
    <property type="match status" value="1"/>
</dbReference>
<dbReference type="InterPro" id="IPR041577">
    <property type="entry name" value="RT_RNaseH_2"/>
</dbReference>
<dbReference type="Ensembl" id="ENSCCRT00010063843.1">
    <property type="protein sequence ID" value="ENSCCRP00010058253.1"/>
    <property type="gene ID" value="ENSCCRG00010024663.1"/>
</dbReference>
<feature type="domain" description="Integrase catalytic" evidence="14">
    <location>
        <begin position="733"/>
        <end position="916"/>
    </location>
</feature>
<keyword evidence="5" id="KW-0548">Nucleotidyltransferase</keyword>
<dbReference type="Gene3D" id="3.10.10.10">
    <property type="entry name" value="HIV Type 1 Reverse Transcriptase, subunit A, domain 1"/>
    <property type="match status" value="1"/>
</dbReference>
<dbReference type="GO" id="GO:0004523">
    <property type="term" value="F:RNA-DNA hybrid ribonuclease activity"/>
    <property type="evidence" value="ECO:0007669"/>
    <property type="project" value="UniProtKB-EC"/>
</dbReference>
<keyword evidence="8" id="KW-0378">Hydrolase</keyword>
<protein>
    <recommendedName>
        <fullName evidence="11">Gypsy retrotransposon integrase-like protein 1</fullName>
        <ecNumber evidence="2">3.1.26.4</ecNumber>
    </recommendedName>
</protein>
<dbReference type="Gene3D" id="2.40.70.10">
    <property type="entry name" value="Acid Proteases"/>
    <property type="match status" value="1"/>
</dbReference>
<accession>A0A8C1L8F7</accession>
<dbReference type="PROSITE" id="PS50994">
    <property type="entry name" value="INTEGRASE"/>
    <property type="match status" value="1"/>
</dbReference>
<dbReference type="PROSITE" id="PS50878">
    <property type="entry name" value="RT_POL"/>
    <property type="match status" value="1"/>
</dbReference>
<evidence type="ECO:0000256" key="8">
    <source>
        <dbReference type="ARBA" id="ARBA00022801"/>
    </source>
</evidence>
<proteinExistence type="inferred from homology"/>
<evidence type="ECO:0000256" key="9">
    <source>
        <dbReference type="ARBA" id="ARBA00022918"/>
    </source>
</evidence>
<sequence>MPSTMQFQCFGKCQGRRSVVAMSVGRVGRLLFIRDSISGRRFLCDTGAQRSVLPASRLDMVTDSHGPPMEAANGSRIRTYGTRYVELCFGGQHFGWDFVTAKVAVPLLGADFLCAHGLLVDVKNRRLIDAVTFCSYTCTLSEADSIRLSSMLSASDDFQRLLASFPALTQPTFSSSTVKHGVEHHLATTGPPVYARARRLDPTKLAVAKAEFANMERLGIVRRSDSPWASPLHIVPKPGGGWRPCGDYRRLNEATAPDRYPVPNIQDFSAHLAGKVIFSKVDLVRGYHQVPVHPLDIPKTAVITPFGLFEFLRMPFGLKNAAQSFQRLMDSVLRDLPFLFVYLDDILVASTSKSQHLAHLRTLFERLSHHGLIVNPAKCQFGLSTIDFLGHRVTKDGAVPLPSKVEAVIQFPRPLTVKSLQEFLGMVNFYHRFIPRAAQLMGPLHEALKGKPKHAVDWTESRVKAFNATKAALANATMLAHPSPTAPIAITSDASDYAVGAVYEQWVGGAWQPLAFFSRQLRLCERKYSTFDRELLGIYLAIRHFRSLLEGRHFTAFVDHKPLTFAMAKVAEPWSARQQRHLSYISEFTTDLQHIAGKSNHVADCLSRALAGAVHLGLDYNRMAAIQTTDPDVQHLKTSTTGLQIKDVVFGNAGTTLLCDISTGSPRPIVPSGWRRQVFDAIHGLSHPGAKASQRLVSAKFVWHGLKKDVRDWANTCVECQRAKVHRHTKAPLETFPVPERRFDHVNVDLVGPLPSSQGFTYLLTMVDRTTRWPEAVPLTSVASAEMTRAFLGTWIARFGTPSDISSDRGAQFTSELWNAVAQSLGVRLHRTTAYHPQANGLCERFHRSMKAALRASLKDSNWVDKLPWVMLGIRTAPKEDLQSSSAELVYGQPLRVPGDFVPSTTVPWSATLQRSTLLDNARFFAPVPTSCHGLPQSHIPAGLQTADYVFIRHDAHRGPLHPPYEGPFRVLETGDKHFVVDRGGKPERLSIDRLKPAHLDVARPVDLAQPPRRGRPTALPPPSAPTPPKPPTPHAPHPGNDGTPAAVGSPRPLVQRSRCGRLIRPPPRGQLGFSDMVNSGGTCVVNVTDIIHHC</sequence>
<keyword evidence="6" id="KW-0540">Nuclease</keyword>
<evidence type="ECO:0000256" key="11">
    <source>
        <dbReference type="ARBA" id="ARBA00039658"/>
    </source>
</evidence>
<feature type="compositionally biased region" description="Pro residues" evidence="12">
    <location>
        <begin position="1019"/>
        <end position="1037"/>
    </location>
</feature>
<dbReference type="GO" id="GO:0003676">
    <property type="term" value="F:nucleic acid binding"/>
    <property type="evidence" value="ECO:0007669"/>
    <property type="project" value="InterPro"/>
</dbReference>
<name>A0A8C1L8F7_CYPCA</name>
<evidence type="ECO:0000256" key="2">
    <source>
        <dbReference type="ARBA" id="ARBA00012180"/>
    </source>
</evidence>
<evidence type="ECO:0000256" key="3">
    <source>
        <dbReference type="ARBA" id="ARBA00022670"/>
    </source>
</evidence>
<dbReference type="EC" id="3.1.26.4" evidence="2"/>
<dbReference type="Pfam" id="PF00665">
    <property type="entry name" value="rve"/>
    <property type="match status" value="1"/>
</dbReference>
<dbReference type="InterPro" id="IPR043128">
    <property type="entry name" value="Rev_trsase/Diguanyl_cyclase"/>
</dbReference>
<dbReference type="GO" id="GO:0006508">
    <property type="term" value="P:proteolysis"/>
    <property type="evidence" value="ECO:0007669"/>
    <property type="project" value="UniProtKB-KW"/>
</dbReference>
<dbReference type="InterPro" id="IPR001584">
    <property type="entry name" value="Integrase_cat-core"/>
</dbReference>
<dbReference type="FunFam" id="3.30.70.270:FF:000164">
    <property type="match status" value="1"/>
</dbReference>
<dbReference type="CDD" id="cd01647">
    <property type="entry name" value="RT_LTR"/>
    <property type="match status" value="1"/>
</dbReference>
<keyword evidence="10" id="KW-0511">Multifunctional enzyme</keyword>
<dbReference type="FunFam" id="3.30.420.10:FF:000032">
    <property type="entry name" value="Retrovirus-related Pol polyprotein from transposon 297-like Protein"/>
    <property type="match status" value="1"/>
</dbReference>
<keyword evidence="7" id="KW-0255">Endonuclease</keyword>
<feature type="region of interest" description="Disordered" evidence="12">
    <location>
        <begin position="1001"/>
        <end position="1074"/>
    </location>
</feature>
<evidence type="ECO:0000256" key="5">
    <source>
        <dbReference type="ARBA" id="ARBA00022695"/>
    </source>
</evidence>
<dbReference type="InterPro" id="IPR041588">
    <property type="entry name" value="Integrase_H2C2"/>
</dbReference>
<evidence type="ECO:0000259" key="13">
    <source>
        <dbReference type="PROSITE" id="PS50878"/>
    </source>
</evidence>
<dbReference type="InterPro" id="IPR043502">
    <property type="entry name" value="DNA/RNA_pol_sf"/>
</dbReference>
<dbReference type="FunFam" id="3.30.70.270:FF:000020">
    <property type="entry name" value="Transposon Tf2-6 polyprotein-like Protein"/>
    <property type="match status" value="1"/>
</dbReference>
<dbReference type="CDD" id="cd09274">
    <property type="entry name" value="RNase_HI_RT_Ty3"/>
    <property type="match status" value="1"/>
</dbReference>
<feature type="domain" description="Reverse transcriptase" evidence="13">
    <location>
        <begin position="216"/>
        <end position="393"/>
    </location>
</feature>
<dbReference type="Gene3D" id="3.30.420.10">
    <property type="entry name" value="Ribonuclease H-like superfamily/Ribonuclease H"/>
    <property type="match status" value="1"/>
</dbReference>
<comment type="similarity">
    <text evidence="1">Belongs to the beta type-B retroviral polymerase family. HERV class-II K(HML-2) pol subfamily.</text>
</comment>
<dbReference type="FunFam" id="3.10.20.370:FF:000001">
    <property type="entry name" value="Retrovirus-related Pol polyprotein from transposon 17.6-like protein"/>
    <property type="match status" value="1"/>
</dbReference>
<evidence type="ECO:0000313" key="16">
    <source>
        <dbReference type="Proteomes" id="UP000694427"/>
    </source>
</evidence>
<dbReference type="GO" id="GO:0015074">
    <property type="term" value="P:DNA integration"/>
    <property type="evidence" value="ECO:0007669"/>
    <property type="project" value="InterPro"/>
</dbReference>
<evidence type="ECO:0000313" key="15">
    <source>
        <dbReference type="Ensembl" id="ENSCCRP00010058253.1"/>
    </source>
</evidence>
<keyword evidence="3" id="KW-0645">Protease</keyword>
<dbReference type="Pfam" id="PF17921">
    <property type="entry name" value="Integrase_H2C2"/>
    <property type="match status" value="1"/>
</dbReference>
<dbReference type="Gene3D" id="3.30.70.270">
    <property type="match status" value="2"/>
</dbReference>
<dbReference type="GO" id="GO:0008233">
    <property type="term" value="F:peptidase activity"/>
    <property type="evidence" value="ECO:0007669"/>
    <property type="project" value="UniProtKB-KW"/>
</dbReference>
<dbReference type="Proteomes" id="UP000694427">
    <property type="component" value="Unplaced"/>
</dbReference>
<evidence type="ECO:0000256" key="12">
    <source>
        <dbReference type="SAM" id="MobiDB-lite"/>
    </source>
</evidence>
<dbReference type="Pfam" id="PF17919">
    <property type="entry name" value="RT_RNaseH_2"/>
    <property type="match status" value="1"/>
</dbReference>
<keyword evidence="4" id="KW-0808">Transferase</keyword>
<dbReference type="AlphaFoldDB" id="A0A8C1L8F7"/>
<evidence type="ECO:0000256" key="4">
    <source>
        <dbReference type="ARBA" id="ARBA00022679"/>
    </source>
</evidence>
<reference evidence="15" key="2">
    <citation type="submission" date="2025-09" db="UniProtKB">
        <authorList>
            <consortium name="Ensembl"/>
        </authorList>
    </citation>
    <scope>IDENTIFICATION</scope>
</reference>
<dbReference type="PANTHER" id="PTHR37984:SF5">
    <property type="entry name" value="PROTEIN NYNRIN-LIKE"/>
    <property type="match status" value="1"/>
</dbReference>
<dbReference type="PANTHER" id="PTHR37984">
    <property type="entry name" value="PROTEIN CBG26694"/>
    <property type="match status" value="1"/>
</dbReference>
<dbReference type="SUPFAM" id="SSF50630">
    <property type="entry name" value="Acid proteases"/>
    <property type="match status" value="1"/>
</dbReference>
<keyword evidence="9" id="KW-0695">RNA-directed DNA polymerase</keyword>
<evidence type="ECO:0000259" key="14">
    <source>
        <dbReference type="PROSITE" id="PS50994"/>
    </source>
</evidence>
<dbReference type="InterPro" id="IPR012337">
    <property type="entry name" value="RNaseH-like_sf"/>
</dbReference>
<dbReference type="InterPro" id="IPR036397">
    <property type="entry name" value="RNaseH_sf"/>
</dbReference>